<name>A0A160TVU2_9ZZZZ</name>
<accession>A0A160TVU2</accession>
<proteinExistence type="predicted"/>
<dbReference type="EMBL" id="CZRL01000120">
    <property type="protein sequence ID" value="CUS55043.1"/>
    <property type="molecule type" value="Genomic_DNA"/>
</dbReference>
<protein>
    <submittedName>
        <fullName evidence="1">Uncharacterized protein</fullName>
    </submittedName>
</protein>
<dbReference type="AlphaFoldDB" id="A0A160TVU2"/>
<organism evidence="1">
    <name type="scientific">hydrothermal vent metagenome</name>
    <dbReference type="NCBI Taxonomy" id="652676"/>
    <lineage>
        <taxon>unclassified sequences</taxon>
        <taxon>metagenomes</taxon>
        <taxon>ecological metagenomes</taxon>
    </lineage>
</organism>
<gene>
    <name evidence="1" type="ORF">MGWOODY_XGa2111</name>
</gene>
<reference evidence="1" key="1">
    <citation type="submission" date="2015-10" db="EMBL/GenBank/DDBJ databases">
        <authorList>
            <person name="Gilbert D.G."/>
        </authorList>
    </citation>
    <scope>NUCLEOTIDE SEQUENCE</scope>
</reference>
<sequence length="176" mass="20514">MTMKKHTIVCKLILSYEDREDVVLYCENVTDQHSDEKDEQDVLEKIKSGELAHDVIGSDDLEDWEVELISSESNILKVDDEFTEDVMRVVTTPEWLLDVTDHEREGNQIFIRELVTSGETVIKEHNPIIYEDGKLVVFGYTEQWNLVKTEGDYDPDQDFKDLEFEFISMGDVIIYN</sequence>
<evidence type="ECO:0000313" key="1">
    <source>
        <dbReference type="EMBL" id="CUS55043.1"/>
    </source>
</evidence>